<evidence type="ECO:0000259" key="8">
    <source>
        <dbReference type="Pfam" id="PF03151"/>
    </source>
</evidence>
<keyword evidence="7" id="KW-0732">Signal</keyword>
<dbReference type="InterPro" id="IPR050186">
    <property type="entry name" value="TPT_transporter"/>
</dbReference>
<evidence type="ECO:0000256" key="6">
    <source>
        <dbReference type="SAM" id="Phobius"/>
    </source>
</evidence>
<accession>A0ABD3P568</accession>
<dbReference type="PANTHER" id="PTHR11132">
    <property type="entry name" value="SOLUTE CARRIER FAMILY 35"/>
    <property type="match status" value="1"/>
</dbReference>
<feature type="transmembrane region" description="Helical" evidence="6">
    <location>
        <begin position="157"/>
        <end position="178"/>
    </location>
</feature>
<reference evidence="9 10" key="1">
    <citation type="journal article" date="2020" name="G3 (Bethesda)">
        <title>Improved Reference Genome for Cyclotella cryptica CCMP332, a Model for Cell Wall Morphogenesis, Salinity Adaptation, and Lipid Production in Diatoms (Bacillariophyta).</title>
        <authorList>
            <person name="Roberts W.R."/>
            <person name="Downey K.M."/>
            <person name="Ruck E.C."/>
            <person name="Traller J.C."/>
            <person name="Alverson A.J."/>
        </authorList>
    </citation>
    <scope>NUCLEOTIDE SEQUENCE [LARGE SCALE GENOMIC DNA]</scope>
    <source>
        <strain evidence="9 10">CCMP332</strain>
    </source>
</reference>
<dbReference type="AlphaFoldDB" id="A0ABD3P568"/>
<evidence type="ECO:0000256" key="1">
    <source>
        <dbReference type="ARBA" id="ARBA00004141"/>
    </source>
</evidence>
<evidence type="ECO:0000256" key="5">
    <source>
        <dbReference type="SAM" id="MobiDB-lite"/>
    </source>
</evidence>
<feature type="domain" description="Sugar phosphate transporter" evidence="8">
    <location>
        <begin position="2"/>
        <end position="200"/>
    </location>
</feature>
<feature type="transmembrane region" description="Helical" evidence="6">
    <location>
        <begin position="89"/>
        <end position="110"/>
    </location>
</feature>
<comment type="subcellular location">
    <subcellularLocation>
        <location evidence="1">Membrane</location>
        <topology evidence="1">Multi-pass membrane protein</topology>
    </subcellularLocation>
</comment>
<evidence type="ECO:0000313" key="9">
    <source>
        <dbReference type="EMBL" id="KAL3782541.1"/>
    </source>
</evidence>
<dbReference type="Proteomes" id="UP001516023">
    <property type="component" value="Unassembled WGS sequence"/>
</dbReference>
<keyword evidence="3 6" id="KW-1133">Transmembrane helix</keyword>
<dbReference type="InterPro" id="IPR004853">
    <property type="entry name" value="Sugar_P_trans_dom"/>
</dbReference>
<feature type="transmembrane region" description="Helical" evidence="6">
    <location>
        <begin position="130"/>
        <end position="150"/>
    </location>
</feature>
<protein>
    <recommendedName>
        <fullName evidence="8">Sugar phosphate transporter domain-containing protein</fullName>
    </recommendedName>
</protein>
<keyword evidence="2 6" id="KW-0812">Transmembrane</keyword>
<feature type="chain" id="PRO_5044846306" description="Sugar phosphate transporter domain-containing protein" evidence="7">
    <location>
        <begin position="25"/>
        <end position="301"/>
    </location>
</feature>
<dbReference type="GO" id="GO:0016020">
    <property type="term" value="C:membrane"/>
    <property type="evidence" value="ECO:0007669"/>
    <property type="project" value="UniProtKB-SubCell"/>
</dbReference>
<comment type="caution">
    <text evidence="9">The sequence shown here is derived from an EMBL/GenBank/DDBJ whole genome shotgun (WGS) entry which is preliminary data.</text>
</comment>
<evidence type="ECO:0000256" key="4">
    <source>
        <dbReference type="ARBA" id="ARBA00023136"/>
    </source>
</evidence>
<feature type="signal peptide" evidence="7">
    <location>
        <begin position="1"/>
        <end position="24"/>
    </location>
</feature>
<evidence type="ECO:0000256" key="2">
    <source>
        <dbReference type="ARBA" id="ARBA00022692"/>
    </source>
</evidence>
<feature type="transmembrane region" description="Helical" evidence="6">
    <location>
        <begin position="48"/>
        <end position="68"/>
    </location>
</feature>
<dbReference type="EMBL" id="JABMIG020000283">
    <property type="protein sequence ID" value="KAL3782541.1"/>
    <property type="molecule type" value="Genomic_DNA"/>
</dbReference>
<name>A0ABD3P568_9STRA</name>
<dbReference type="Pfam" id="PF03151">
    <property type="entry name" value="TPT"/>
    <property type="match status" value="1"/>
</dbReference>
<proteinExistence type="predicted"/>
<evidence type="ECO:0000256" key="3">
    <source>
        <dbReference type="ARBA" id="ARBA00022989"/>
    </source>
</evidence>
<keyword evidence="10" id="KW-1185">Reference proteome</keyword>
<feature type="transmembrane region" description="Helical" evidence="6">
    <location>
        <begin position="184"/>
        <end position="202"/>
    </location>
</feature>
<evidence type="ECO:0000256" key="7">
    <source>
        <dbReference type="SAM" id="SignalP"/>
    </source>
</evidence>
<keyword evidence="4 6" id="KW-0472">Membrane</keyword>
<feature type="region of interest" description="Disordered" evidence="5">
    <location>
        <begin position="226"/>
        <end position="245"/>
    </location>
</feature>
<gene>
    <name evidence="9" type="ORF">HJC23_005215</name>
</gene>
<organism evidence="9 10">
    <name type="scientific">Cyclotella cryptica</name>
    <dbReference type="NCBI Taxonomy" id="29204"/>
    <lineage>
        <taxon>Eukaryota</taxon>
        <taxon>Sar</taxon>
        <taxon>Stramenopiles</taxon>
        <taxon>Ochrophyta</taxon>
        <taxon>Bacillariophyta</taxon>
        <taxon>Coscinodiscophyceae</taxon>
        <taxon>Thalassiosirophycidae</taxon>
        <taxon>Stephanodiscales</taxon>
        <taxon>Stephanodiscaceae</taxon>
        <taxon>Cyclotella</taxon>
    </lineage>
</organism>
<sequence>MIKSSSPIWVLLSAFIFGIEQVSCNLIGVGALIMAGELLTAFGEVEFDSIGFLLCAGAAVCSGIRWTLVQLKVQQLDPPLKSSVVTMRVLAPSMFLFMMLLSVALEDPVVKLSPQNGDFFIDFNHTMKTISLGLTGATIAIAMVLCEFWLILKANAIVLMIGGVLKEVITILVGVTLFGDELNVVNISGIIVIFMGVFLYKVTLHLNHIQRENLSTEFQNDSEFSQVQADDEYENEPSPRNLKRLEKTSDPDLALHFSIDDELDEDIRRDLANSKLWGRSSPHTSNSILEIDRVEEELVLV</sequence>
<evidence type="ECO:0000313" key="10">
    <source>
        <dbReference type="Proteomes" id="UP001516023"/>
    </source>
</evidence>